<evidence type="ECO:0000256" key="1">
    <source>
        <dbReference type="SAM" id="MobiDB-lite"/>
    </source>
</evidence>
<organism evidence="2 3">
    <name type="scientific">Hydnum rufescens UP504</name>
    <dbReference type="NCBI Taxonomy" id="1448309"/>
    <lineage>
        <taxon>Eukaryota</taxon>
        <taxon>Fungi</taxon>
        <taxon>Dikarya</taxon>
        <taxon>Basidiomycota</taxon>
        <taxon>Agaricomycotina</taxon>
        <taxon>Agaricomycetes</taxon>
        <taxon>Cantharellales</taxon>
        <taxon>Hydnaceae</taxon>
        <taxon>Hydnum</taxon>
    </lineage>
</organism>
<sequence>MASTTPKSPIKTYKKTRTFRSGPSKDHSDADTASVDTVTSQPHNGEHLSPVATQCAAKCKVMDAPPKPVTDSHSSPAKTVHHAESPTPSSHSSPEKTAHCAEPPLPALNINLSSDDGPLSPSYLSDTPSQLLEEVQKYMPAELLKEAQALALQLPKSIPEAHPGDLLHIWDANSVSAIVLSLPDGGVDPSEDVEYVDRMLNHVFQGMGVLCLVQEMQRGSCGPLGIVEGLNFFAEHCNLNLVQFEVKLLKLVKALHRCVYPNHEKALLFHECSPSLKHCSTTSPTSHPRSSPVWRPHPLPSKAAHHQAKTVHFSDDDGSGNDGDSSELDDDENTDEDVHQDNTATSPGAKTQGKSYVTGPLPIELANEVKGLMQAFTDALAKLTEKHNHPLHQVECLANITLTLKAKHASNPFNGYAWKWKKEGLPALPSSELKDAYLKEKEAFNGDPEGLESWLEDLHILAQTARVDNDIKLTQGSKVAKFMARKKKAMKAEMAHMAKFNVHTILFVVAGQAGAHAAHAQNAVICRSPEIEKIANGKFNLDKCLNDLFVKVLHQHLNGRGLLKWHEETKKAEKVKELKSHDAAYSATSKYIRNLFVDHAWFPNTVPWTHLLFMLAQHHVCIVGWPLEAECPAPHPRRGYKTWEGGEWRYLISEFHKGKDCSIKVKSWNLEDEDEDDDIALIIDRTGTVVHHVRNIAIEHSSLNTAGPSNVQHLSKDSCGRFTQSAKSEGLSSTNLPNSKHRKGKKAQPKSTEVITSGDEMDNDSLGLDAPNKPTELTITHPILRQHLDGPQNYGELGLNALQGVSVPTSGHTFRKSNPLFRLAGPSDFIPGQPNSDHSVGLAGQSNFVPGQSNSDPLFGLAGQSNFVPCQPNSDPSVGLAGPAGPSNFVPHQSNSVFGLPGPSNSVPGVKSEVDWSILYRDMMQHGMYSSFGNMPE</sequence>
<accession>A0A9P6AJI8</accession>
<evidence type="ECO:0000313" key="2">
    <source>
        <dbReference type="EMBL" id="KAF9506519.1"/>
    </source>
</evidence>
<feature type="compositionally biased region" description="Basic residues" evidence="1">
    <location>
        <begin position="739"/>
        <end position="748"/>
    </location>
</feature>
<feature type="compositionally biased region" description="Acidic residues" evidence="1">
    <location>
        <begin position="316"/>
        <end position="335"/>
    </location>
</feature>
<feature type="compositionally biased region" description="Polar residues" evidence="1">
    <location>
        <begin position="34"/>
        <end position="43"/>
    </location>
</feature>
<name>A0A9P6AJI8_9AGAM</name>
<feature type="region of interest" description="Disordered" evidence="1">
    <location>
        <begin position="1"/>
        <end position="51"/>
    </location>
</feature>
<feature type="region of interest" description="Disordered" evidence="1">
    <location>
        <begin position="63"/>
        <end position="117"/>
    </location>
</feature>
<dbReference type="EMBL" id="MU129108">
    <property type="protein sequence ID" value="KAF9506519.1"/>
    <property type="molecule type" value="Genomic_DNA"/>
</dbReference>
<feature type="region of interest" description="Disordered" evidence="1">
    <location>
        <begin position="722"/>
        <end position="766"/>
    </location>
</feature>
<reference evidence="2" key="1">
    <citation type="journal article" date="2020" name="Nat. Commun.">
        <title>Large-scale genome sequencing of mycorrhizal fungi provides insights into the early evolution of symbiotic traits.</title>
        <authorList>
            <person name="Miyauchi S."/>
            <person name="Kiss E."/>
            <person name="Kuo A."/>
            <person name="Drula E."/>
            <person name="Kohler A."/>
            <person name="Sanchez-Garcia M."/>
            <person name="Morin E."/>
            <person name="Andreopoulos B."/>
            <person name="Barry K.W."/>
            <person name="Bonito G."/>
            <person name="Buee M."/>
            <person name="Carver A."/>
            <person name="Chen C."/>
            <person name="Cichocki N."/>
            <person name="Clum A."/>
            <person name="Culley D."/>
            <person name="Crous P.W."/>
            <person name="Fauchery L."/>
            <person name="Girlanda M."/>
            <person name="Hayes R.D."/>
            <person name="Keri Z."/>
            <person name="LaButti K."/>
            <person name="Lipzen A."/>
            <person name="Lombard V."/>
            <person name="Magnuson J."/>
            <person name="Maillard F."/>
            <person name="Murat C."/>
            <person name="Nolan M."/>
            <person name="Ohm R.A."/>
            <person name="Pangilinan J."/>
            <person name="Pereira M.F."/>
            <person name="Perotto S."/>
            <person name="Peter M."/>
            <person name="Pfister S."/>
            <person name="Riley R."/>
            <person name="Sitrit Y."/>
            <person name="Stielow J.B."/>
            <person name="Szollosi G."/>
            <person name="Zifcakova L."/>
            <person name="Stursova M."/>
            <person name="Spatafora J.W."/>
            <person name="Tedersoo L."/>
            <person name="Vaario L.M."/>
            <person name="Yamada A."/>
            <person name="Yan M."/>
            <person name="Wang P."/>
            <person name="Xu J."/>
            <person name="Bruns T."/>
            <person name="Baldrian P."/>
            <person name="Vilgalys R."/>
            <person name="Dunand C."/>
            <person name="Henrissat B."/>
            <person name="Grigoriev I.V."/>
            <person name="Hibbett D."/>
            <person name="Nagy L.G."/>
            <person name="Martin F.M."/>
        </authorList>
    </citation>
    <scope>NUCLEOTIDE SEQUENCE</scope>
    <source>
        <strain evidence="2">UP504</strain>
    </source>
</reference>
<comment type="caution">
    <text evidence="2">The sequence shown here is derived from an EMBL/GenBank/DDBJ whole genome shotgun (WGS) entry which is preliminary data.</text>
</comment>
<feature type="region of interest" description="Disordered" evidence="1">
    <location>
        <begin position="279"/>
        <end position="356"/>
    </location>
</feature>
<protein>
    <submittedName>
        <fullName evidence="2">Uncharacterized protein</fullName>
    </submittedName>
</protein>
<feature type="compositionally biased region" description="Polar residues" evidence="1">
    <location>
        <begin position="722"/>
        <end position="738"/>
    </location>
</feature>
<dbReference type="Proteomes" id="UP000886523">
    <property type="component" value="Unassembled WGS sequence"/>
</dbReference>
<proteinExistence type="predicted"/>
<evidence type="ECO:0000313" key="3">
    <source>
        <dbReference type="Proteomes" id="UP000886523"/>
    </source>
</evidence>
<feature type="compositionally biased region" description="Polar residues" evidence="1">
    <location>
        <begin position="341"/>
        <end position="355"/>
    </location>
</feature>
<feature type="compositionally biased region" description="Low complexity" evidence="1">
    <location>
        <begin position="280"/>
        <end position="292"/>
    </location>
</feature>
<dbReference type="AlphaFoldDB" id="A0A9P6AJI8"/>
<keyword evidence="3" id="KW-1185">Reference proteome</keyword>
<gene>
    <name evidence="2" type="ORF">BS47DRAFT_1399414</name>
</gene>